<dbReference type="KEGG" id="cyj:Cyan7822_1759"/>
<sequence length="232" mass="25939">MTQLLGLVKSLVLIGILEIVPTAIAATAAESQLPKPPNTGTPTGNPTPATTRSPVTCPKTDKPVTALIANNHKDYTTKEYPTLWFYIPYYSSGEIRQLEFVLLDGAERQTIYRTGVKLSQKPGFIAITVPANAQYALQPLKTYRWYLMLDCQNDPDDEPALVVNGWITRLAEGSTQANSLWYDKINDLAKDYFTDPNNQTIHENWVMLLQSLGYTWLIEEPLANSTLTTPLY</sequence>
<dbReference type="HOGENOM" id="CLU_061545_1_0_3"/>
<evidence type="ECO:0000313" key="3">
    <source>
        <dbReference type="EMBL" id="ADN13746.1"/>
    </source>
</evidence>
<evidence type="ECO:0000256" key="2">
    <source>
        <dbReference type="SAM" id="SignalP"/>
    </source>
</evidence>
<keyword evidence="4" id="KW-1185">Reference proteome</keyword>
<dbReference type="EMBL" id="CP002198">
    <property type="protein sequence ID" value="ADN13746.1"/>
    <property type="molecule type" value="Genomic_DNA"/>
</dbReference>
<name>E0U8K0_GLOV7</name>
<dbReference type="STRING" id="497965.Cyan7822_1759"/>
<feature type="signal peptide" evidence="2">
    <location>
        <begin position="1"/>
        <end position="25"/>
    </location>
</feature>
<keyword evidence="2" id="KW-0732">Signal</keyword>
<evidence type="ECO:0000256" key="1">
    <source>
        <dbReference type="SAM" id="MobiDB-lite"/>
    </source>
</evidence>
<reference evidence="4" key="1">
    <citation type="journal article" date="2011" name="MBio">
        <title>Novel metabolic attributes of the genus Cyanothece, comprising a group of unicellular nitrogen-fixing Cyanobacteria.</title>
        <authorList>
            <person name="Bandyopadhyay A."/>
            <person name="Elvitigala T."/>
            <person name="Welsh E."/>
            <person name="Stockel J."/>
            <person name="Liberton M."/>
            <person name="Min H."/>
            <person name="Sherman L.A."/>
            <person name="Pakrasi H.B."/>
        </authorList>
    </citation>
    <scope>NUCLEOTIDE SEQUENCE [LARGE SCALE GENOMIC DNA]</scope>
    <source>
        <strain evidence="4">PCC 7822</strain>
    </source>
</reference>
<dbReference type="InterPro" id="IPR010328">
    <property type="entry name" value="DUF928"/>
</dbReference>
<feature type="compositionally biased region" description="Low complexity" evidence="1">
    <location>
        <begin position="40"/>
        <end position="51"/>
    </location>
</feature>
<protein>
    <recommendedName>
        <fullName evidence="5">DUF928 domain-containing protein</fullName>
    </recommendedName>
</protein>
<proteinExistence type="predicted"/>
<feature type="region of interest" description="Disordered" evidence="1">
    <location>
        <begin position="31"/>
        <end position="56"/>
    </location>
</feature>
<dbReference type="RefSeq" id="WP_013321853.1">
    <property type="nucleotide sequence ID" value="NC_014501.1"/>
</dbReference>
<dbReference type="Pfam" id="PF06051">
    <property type="entry name" value="DUF928"/>
    <property type="match status" value="1"/>
</dbReference>
<dbReference type="OrthoDB" id="536034at2"/>
<dbReference type="eggNOG" id="COG3087">
    <property type="taxonomic scope" value="Bacteria"/>
</dbReference>
<evidence type="ECO:0000313" key="4">
    <source>
        <dbReference type="Proteomes" id="UP000008206"/>
    </source>
</evidence>
<gene>
    <name evidence="3" type="ordered locus">Cyan7822_1759</name>
</gene>
<dbReference type="Proteomes" id="UP000008206">
    <property type="component" value="Chromosome"/>
</dbReference>
<dbReference type="AlphaFoldDB" id="E0U8K0"/>
<accession>E0U8K0</accession>
<organism evidence="3 4">
    <name type="scientific">Gloeothece verrucosa (strain PCC 7822)</name>
    <name type="common">Cyanothece sp. (strain PCC 7822)</name>
    <dbReference type="NCBI Taxonomy" id="497965"/>
    <lineage>
        <taxon>Bacteria</taxon>
        <taxon>Bacillati</taxon>
        <taxon>Cyanobacteriota</taxon>
        <taxon>Cyanophyceae</taxon>
        <taxon>Oscillatoriophycideae</taxon>
        <taxon>Chroococcales</taxon>
        <taxon>Aphanothecaceae</taxon>
        <taxon>Gloeothece</taxon>
        <taxon>Gloeothece verrucosa</taxon>
    </lineage>
</organism>
<evidence type="ECO:0008006" key="5">
    <source>
        <dbReference type="Google" id="ProtNLM"/>
    </source>
</evidence>
<feature type="chain" id="PRO_5003141192" description="DUF928 domain-containing protein" evidence="2">
    <location>
        <begin position="26"/>
        <end position="232"/>
    </location>
</feature>